<dbReference type="Gene3D" id="3.40.630.30">
    <property type="match status" value="1"/>
</dbReference>
<gene>
    <name evidence="2" type="ORF">IW245_004373</name>
</gene>
<dbReference type="CDD" id="cd04301">
    <property type="entry name" value="NAT_SF"/>
    <property type="match status" value="1"/>
</dbReference>
<dbReference type="PANTHER" id="PTHR43792:SF1">
    <property type="entry name" value="N-ACETYLTRANSFERASE DOMAIN-CONTAINING PROTEIN"/>
    <property type="match status" value="1"/>
</dbReference>
<feature type="domain" description="N-acetyltransferase" evidence="1">
    <location>
        <begin position="10"/>
        <end position="170"/>
    </location>
</feature>
<dbReference type="AlphaFoldDB" id="A0A8J7GTA6"/>
<comment type="caution">
    <text evidence="2">The sequence shown here is derived from an EMBL/GenBank/DDBJ whole genome shotgun (WGS) entry which is preliminary data.</text>
</comment>
<name>A0A8J7GTA6_9ACTN</name>
<evidence type="ECO:0000313" key="3">
    <source>
        <dbReference type="Proteomes" id="UP000622552"/>
    </source>
</evidence>
<dbReference type="SUPFAM" id="SSF55729">
    <property type="entry name" value="Acyl-CoA N-acyltransferases (Nat)"/>
    <property type="match status" value="1"/>
</dbReference>
<organism evidence="2 3">
    <name type="scientific">Longispora fulva</name>
    <dbReference type="NCBI Taxonomy" id="619741"/>
    <lineage>
        <taxon>Bacteria</taxon>
        <taxon>Bacillati</taxon>
        <taxon>Actinomycetota</taxon>
        <taxon>Actinomycetes</taxon>
        <taxon>Micromonosporales</taxon>
        <taxon>Micromonosporaceae</taxon>
        <taxon>Longispora</taxon>
    </lineage>
</organism>
<dbReference type="Proteomes" id="UP000622552">
    <property type="component" value="Unassembled WGS sequence"/>
</dbReference>
<evidence type="ECO:0000313" key="2">
    <source>
        <dbReference type="EMBL" id="MBG6138179.1"/>
    </source>
</evidence>
<sequence length="170" mass="19102">MNIVFSTERLIVRPWEESDADRLFDMYGRMEVVQYLGATPQVMTEPEQALRTMARWRERSTDPRFGIWAVQRPDGVVAGTVLLVPLPDGDGEVEVGWHFHPDSWGHGYATEAARGAVEKGFAEGLDEIFAVVHPPNTASVRVCERLGMTPQGLTDRWYGIELAAFRIARS</sequence>
<protein>
    <submittedName>
        <fullName evidence="2">RimJ/RimL family protein N-acetyltransferase</fullName>
    </submittedName>
</protein>
<dbReference type="Pfam" id="PF13302">
    <property type="entry name" value="Acetyltransf_3"/>
    <property type="match status" value="1"/>
</dbReference>
<dbReference type="InterPro" id="IPR000182">
    <property type="entry name" value="GNAT_dom"/>
</dbReference>
<accession>A0A8J7GTA6</accession>
<dbReference type="GO" id="GO:0016747">
    <property type="term" value="F:acyltransferase activity, transferring groups other than amino-acyl groups"/>
    <property type="evidence" value="ECO:0007669"/>
    <property type="project" value="InterPro"/>
</dbReference>
<dbReference type="InterPro" id="IPR016181">
    <property type="entry name" value="Acyl_CoA_acyltransferase"/>
</dbReference>
<evidence type="ECO:0000259" key="1">
    <source>
        <dbReference type="PROSITE" id="PS51186"/>
    </source>
</evidence>
<dbReference type="InterPro" id="IPR051531">
    <property type="entry name" value="N-acetyltransferase"/>
</dbReference>
<reference evidence="2" key="1">
    <citation type="submission" date="2020-11" db="EMBL/GenBank/DDBJ databases">
        <title>Sequencing the genomes of 1000 actinobacteria strains.</title>
        <authorList>
            <person name="Klenk H.-P."/>
        </authorList>
    </citation>
    <scope>NUCLEOTIDE SEQUENCE</scope>
    <source>
        <strain evidence="2">DSM 45356</strain>
    </source>
</reference>
<keyword evidence="3" id="KW-1185">Reference proteome</keyword>
<proteinExistence type="predicted"/>
<dbReference type="EMBL" id="JADOUF010000001">
    <property type="protein sequence ID" value="MBG6138179.1"/>
    <property type="molecule type" value="Genomic_DNA"/>
</dbReference>
<dbReference type="RefSeq" id="WP_197004961.1">
    <property type="nucleotide sequence ID" value="NZ_BONS01000017.1"/>
</dbReference>
<dbReference type="PANTHER" id="PTHR43792">
    <property type="entry name" value="GNAT FAMILY, PUTATIVE (AFU_ORTHOLOGUE AFUA_3G00765)-RELATED-RELATED"/>
    <property type="match status" value="1"/>
</dbReference>
<dbReference type="PROSITE" id="PS51186">
    <property type="entry name" value="GNAT"/>
    <property type="match status" value="1"/>
</dbReference>